<keyword evidence="3 9" id="KW-0808">Transferase</keyword>
<dbReference type="EC" id="2.4.2.31" evidence="9"/>
<dbReference type="Proteomes" id="UP000681722">
    <property type="component" value="Unassembled WGS sequence"/>
</dbReference>
<evidence type="ECO:0000313" key="12">
    <source>
        <dbReference type="Proteomes" id="UP000663829"/>
    </source>
</evidence>
<dbReference type="SMART" id="SM00028">
    <property type="entry name" value="TPR"/>
    <property type="match status" value="23"/>
</dbReference>
<feature type="repeat" description="TPR" evidence="8">
    <location>
        <begin position="808"/>
        <end position="841"/>
    </location>
</feature>
<dbReference type="SMART" id="SM00671">
    <property type="entry name" value="SEL1"/>
    <property type="match status" value="5"/>
</dbReference>
<feature type="repeat" description="TPR" evidence="8">
    <location>
        <begin position="766"/>
        <end position="799"/>
    </location>
</feature>
<proteinExistence type="inferred from homology"/>
<feature type="repeat" description="TPR" evidence="8">
    <location>
        <begin position="1058"/>
        <end position="1091"/>
    </location>
</feature>
<keyword evidence="6 8" id="KW-0802">TPR repeat</keyword>
<dbReference type="Pfam" id="PF13181">
    <property type="entry name" value="TPR_8"/>
    <property type="match status" value="2"/>
</dbReference>
<feature type="repeat" description="TPR" evidence="8">
    <location>
        <begin position="1098"/>
        <end position="1131"/>
    </location>
</feature>
<evidence type="ECO:0000256" key="6">
    <source>
        <dbReference type="ARBA" id="ARBA00022803"/>
    </source>
</evidence>
<dbReference type="Pfam" id="PF13374">
    <property type="entry name" value="TPR_10"/>
    <property type="match status" value="1"/>
</dbReference>
<feature type="repeat" description="TPR" evidence="8">
    <location>
        <begin position="1137"/>
        <end position="1170"/>
    </location>
</feature>
<dbReference type="InterPro" id="IPR019734">
    <property type="entry name" value="TPR_rpt"/>
</dbReference>
<dbReference type="GO" id="GO:0106274">
    <property type="term" value="F:NAD+-protein-arginine ADP-ribosyltransferase activity"/>
    <property type="evidence" value="ECO:0007669"/>
    <property type="project" value="UniProtKB-EC"/>
</dbReference>
<feature type="repeat" description="TPR" evidence="8">
    <location>
        <begin position="1175"/>
        <end position="1208"/>
    </location>
</feature>
<dbReference type="PROSITE" id="PS50005">
    <property type="entry name" value="TPR"/>
    <property type="match status" value="15"/>
</dbReference>
<dbReference type="InterPro" id="IPR011990">
    <property type="entry name" value="TPR-like_helical_dom_sf"/>
</dbReference>
<feature type="repeat" description="TPR" evidence="8">
    <location>
        <begin position="648"/>
        <end position="681"/>
    </location>
</feature>
<dbReference type="Gene3D" id="1.25.40.10">
    <property type="entry name" value="Tetratricopeptide repeat domain"/>
    <property type="match status" value="7"/>
</dbReference>
<feature type="repeat" description="TPR" evidence="8">
    <location>
        <begin position="977"/>
        <end position="1010"/>
    </location>
</feature>
<dbReference type="EMBL" id="CAJOBC010005862">
    <property type="protein sequence ID" value="CAF3878413.1"/>
    <property type="molecule type" value="Genomic_DNA"/>
</dbReference>
<gene>
    <name evidence="10" type="ORF">GPM918_LOCUS19382</name>
    <name evidence="11" type="ORF">SRO942_LOCUS19379</name>
</gene>
<evidence type="ECO:0000256" key="3">
    <source>
        <dbReference type="ARBA" id="ARBA00022679"/>
    </source>
</evidence>
<organism evidence="10 12">
    <name type="scientific">Didymodactylos carnosus</name>
    <dbReference type="NCBI Taxonomy" id="1234261"/>
    <lineage>
        <taxon>Eukaryota</taxon>
        <taxon>Metazoa</taxon>
        <taxon>Spiralia</taxon>
        <taxon>Gnathifera</taxon>
        <taxon>Rotifera</taxon>
        <taxon>Eurotatoria</taxon>
        <taxon>Bdelloidea</taxon>
        <taxon>Philodinida</taxon>
        <taxon>Philodinidae</taxon>
        <taxon>Didymodactylos</taxon>
    </lineage>
</organism>
<evidence type="ECO:0000256" key="4">
    <source>
        <dbReference type="ARBA" id="ARBA00022695"/>
    </source>
</evidence>
<feature type="repeat" description="TPR" evidence="8">
    <location>
        <begin position="724"/>
        <end position="757"/>
    </location>
</feature>
<evidence type="ECO:0000256" key="5">
    <source>
        <dbReference type="ARBA" id="ARBA00022737"/>
    </source>
</evidence>
<keyword evidence="5" id="KW-0677">Repeat</keyword>
<reference evidence="10" key="1">
    <citation type="submission" date="2021-02" db="EMBL/GenBank/DDBJ databases">
        <authorList>
            <person name="Nowell W R."/>
        </authorList>
    </citation>
    <scope>NUCLEOTIDE SEQUENCE</scope>
</reference>
<evidence type="ECO:0000313" key="10">
    <source>
        <dbReference type="EMBL" id="CAF1114328.1"/>
    </source>
</evidence>
<sequence length="1506" mass="174777">MDIEAKKQPITRIRESYFSSVTDMNRYENLEDITIIWLDSQMNESLDCFDTQLRLRHIINYLLTFDNIDACVDYIQSYVQDEKLFFIVSGIDGELIIPKIHFLPKISSIYVFCADKARHEQWIKLYSKIRGIFIEKDSLFKKLTSDVTFCLNNLLPISVLGRSNIIQKSIRDLTSEGATFMWFQLLIEILTHMEYSKSEKRELLQICQVQYRHNDAENKKIVEFETTYSANQAVWWYTRDSFLFRLLNKALRTENFDIIYKFRSFIADLHRQLVEMHSVQTQTLSSNETFYRGQRLPFDELNKLKENINGYLSMNTFLSASTSSEVALMYSGDGEDRPTLESVIFEIEISTSVSPFANIKTVSYFKTENEVLFTIGSIFRIKDVLPQTDTIWLVQLVMDKRENQDIEQLTEHLKKEIGDKPSLLDLGRVLFDTAEYDRAQHYCTILDEQLPLDDVDRGKLYHLMGDIKHRGEGTFREAEKLFKKALFYDQDLSNVVSTYNSLGLLDNDRGNYDAALINFKKIEEIRLLSASKKHKGDYKSSLKYYNKALAIKQQTLPSLHPTLAVIYNNIAYINNLLGNQDESLKAHEKALEIQLKSLSNAHPDIVTTYNNMALLNVSKQDYSLALINYKKALDIFLIALPVNHPSLATIYENMAELYRIMRQYDQSMNNLKKALEIRLKSLPPDHADLAETYNNICMNLLDVGKLDETLECCRKALDVRSDVSRTHFYTGLILKRQCNYDKAILYFEKAIESEIKTSTNNYINFTQIHRHIGVVLIIQRKFNEAMEHFEKALEWHRTSSRLDYVGLLDIYDSFGVAYYAQDKFDDALRNFHLAYDIAVKHLKNLDHPLIADVHIHIGNVYLQKGNYKKALAHYQNAEKIQHNSLKSEHPQIAQRLYYMAQIFHKQQDDEKALKYYQMALDIGTKVLSAIDPTLAEMYIGVGAIYEKRSNYNESLAAYEKAYEIHSKVFELNHSSIASDYHRIGRILKAKGEIIKALEAYLKALEYGQTAKPFNQHELTFTYDAIGQILYEQHNYEEAFKHYYNSLEIRLKNFPDDICISYYNIGTVQYKLKHFSDAILFFEKAIEVYTPSSTVLDLTTVYSSLAEVYRSTENYDMSLSAISKALSSVPVSNDLLAGQIYHGIGKTYWNQVQYEDALNCYEKSLNLLPENLLDTASTYNNIGAIYSLRNEHQLALKYFEKSLNIKSELLSWNHNDIVTAYKNIISTLEATENMNIENYQKTLDIYQKILQIQLSSFPRDDRSLIETYCTIGKIYYELNDFEMSIKNYELASVILTGTEHINYSDLADVYDSLGEIYLITENYLKAIENSELGVKLRLNHLETNIEKVTATCNNIATGYYNLENYKMTIEYIEKILQIELSVLNENDLSLAVTYLNLATAYMQDLNFEQAIKNFKKSLKMYIENQPLADPEITVIFRDLGDCYTEMGDHSNALENYEKALEFLLKTTPISQERLEIYKENIETVKKRLEGNEVDNMNRCVNSVQSLF</sequence>
<keyword evidence="9" id="KW-0521">NADP</keyword>
<dbReference type="SUPFAM" id="SSF56399">
    <property type="entry name" value="ADP-ribosylation"/>
    <property type="match status" value="1"/>
</dbReference>
<keyword evidence="2 9" id="KW-0328">Glycosyltransferase</keyword>
<dbReference type="Proteomes" id="UP000663829">
    <property type="component" value="Unassembled WGS sequence"/>
</dbReference>
<evidence type="ECO:0000256" key="9">
    <source>
        <dbReference type="RuleBase" id="RU361228"/>
    </source>
</evidence>
<feature type="repeat" description="TPR" evidence="8">
    <location>
        <begin position="893"/>
        <end position="926"/>
    </location>
</feature>
<dbReference type="Pfam" id="PF13424">
    <property type="entry name" value="TPR_12"/>
    <property type="match status" value="8"/>
</dbReference>
<keyword evidence="12" id="KW-1185">Reference proteome</keyword>
<keyword evidence="4" id="KW-0548">Nucleotidyltransferase</keyword>
<evidence type="ECO:0000256" key="2">
    <source>
        <dbReference type="ARBA" id="ARBA00022676"/>
    </source>
</evidence>
<dbReference type="PANTHER" id="PTHR45641">
    <property type="entry name" value="TETRATRICOPEPTIDE REPEAT PROTEIN (AFU_ORTHOLOGUE AFUA_6G03870)"/>
    <property type="match status" value="1"/>
</dbReference>
<name>A0A814Q2D8_9BILA</name>
<feature type="repeat" description="TPR" evidence="8">
    <location>
        <begin position="1390"/>
        <end position="1423"/>
    </location>
</feature>
<feature type="repeat" description="TPR" evidence="8">
    <location>
        <begin position="1019"/>
        <end position="1052"/>
    </location>
</feature>
<comment type="catalytic activity">
    <reaction evidence="7 9">
        <text>L-arginyl-[protein] + NAD(+) = N(omega)-(ADP-D-ribosyl)-L-arginyl-[protein] + nicotinamide + H(+)</text>
        <dbReference type="Rhea" id="RHEA:19149"/>
        <dbReference type="Rhea" id="RHEA-COMP:10532"/>
        <dbReference type="Rhea" id="RHEA-COMP:15087"/>
        <dbReference type="ChEBI" id="CHEBI:15378"/>
        <dbReference type="ChEBI" id="CHEBI:17154"/>
        <dbReference type="ChEBI" id="CHEBI:29965"/>
        <dbReference type="ChEBI" id="CHEBI:57540"/>
        <dbReference type="ChEBI" id="CHEBI:142554"/>
        <dbReference type="EC" id="2.4.2.31"/>
    </reaction>
</comment>
<dbReference type="SUPFAM" id="SSF81901">
    <property type="entry name" value="HCP-like"/>
    <property type="match status" value="1"/>
</dbReference>
<dbReference type="OrthoDB" id="626167at2759"/>
<evidence type="ECO:0000256" key="8">
    <source>
        <dbReference type="PROSITE-ProRule" id="PRU00339"/>
    </source>
</evidence>
<dbReference type="InterPro" id="IPR006597">
    <property type="entry name" value="Sel1-like"/>
</dbReference>
<dbReference type="Pfam" id="PF01129">
    <property type="entry name" value="ART"/>
    <property type="match status" value="1"/>
</dbReference>
<dbReference type="PROSITE" id="PS51996">
    <property type="entry name" value="TR_MART"/>
    <property type="match status" value="1"/>
</dbReference>
<feature type="repeat" description="TPR" evidence="8">
    <location>
        <begin position="851"/>
        <end position="884"/>
    </location>
</feature>
<feature type="repeat" description="TPR" evidence="8">
    <location>
        <begin position="1432"/>
        <end position="1465"/>
    </location>
</feature>
<evidence type="ECO:0000256" key="7">
    <source>
        <dbReference type="ARBA" id="ARBA00047597"/>
    </source>
</evidence>
<protein>
    <recommendedName>
        <fullName evidence="9">NAD(P)(+)--arginine ADP-ribosyltransferase</fullName>
        <ecNumber evidence="9">2.4.2.31</ecNumber>
    </recommendedName>
    <alternativeName>
        <fullName evidence="9">Mono(ADP-ribosyl)transferase</fullName>
    </alternativeName>
</protein>
<keyword evidence="9" id="KW-0520">NAD</keyword>
<dbReference type="GO" id="GO:0016779">
    <property type="term" value="F:nucleotidyltransferase activity"/>
    <property type="evidence" value="ECO:0007669"/>
    <property type="project" value="UniProtKB-KW"/>
</dbReference>
<accession>A0A814Q2D8</accession>
<dbReference type="EMBL" id="CAJNOQ010005862">
    <property type="protein sequence ID" value="CAF1114328.1"/>
    <property type="molecule type" value="Genomic_DNA"/>
</dbReference>
<comment type="similarity">
    <text evidence="1 9">Belongs to the Arg-specific ADP-ribosyltransferase family.</text>
</comment>
<evidence type="ECO:0000256" key="1">
    <source>
        <dbReference type="ARBA" id="ARBA00009558"/>
    </source>
</evidence>
<dbReference type="PANTHER" id="PTHR45641:SF1">
    <property type="entry name" value="AAA+ ATPASE DOMAIN-CONTAINING PROTEIN"/>
    <property type="match status" value="1"/>
</dbReference>
<dbReference type="Gene3D" id="3.90.176.10">
    <property type="entry name" value="Toxin ADP-ribosyltransferase, Chain A, domain 1"/>
    <property type="match status" value="1"/>
</dbReference>
<feature type="repeat" description="TPR" evidence="8">
    <location>
        <begin position="935"/>
        <end position="968"/>
    </location>
</feature>
<comment type="caution">
    <text evidence="10">The sequence shown here is derived from an EMBL/GenBank/DDBJ whole genome shotgun (WGS) entry which is preliminary data.</text>
</comment>
<dbReference type="InterPro" id="IPR000768">
    <property type="entry name" value="ART"/>
</dbReference>
<dbReference type="SUPFAM" id="SSF48452">
    <property type="entry name" value="TPR-like"/>
    <property type="match status" value="4"/>
</dbReference>
<evidence type="ECO:0000313" key="11">
    <source>
        <dbReference type="EMBL" id="CAF3878413.1"/>
    </source>
</evidence>